<sequence>MQEISFFALGGMGENGKNFYLLKIQSSYFVLDAGLKYPSLIMNGIDAIIPYYSKLEFIKDKIKGIFITSSLDTHSGALSYVIEYLNVPVYAANFTIEVLKHYLKQKNIDDNKVIFQVVHDQTQIKLDDIKIHFFSISHFLPGVFGIAFETVKGIILYMSAMNLLQSKNKSFQTNFKYLAELSQKKVLALLPASQGVLNITTLKKEDILEYDLSSYFASIEKNIIISFLIPDLLKIQMVIDLAVEANLKIVILGRKSEKIIDIALQQKYLRIPDNFLVNLKKASDYLKYQNLVVIVVGKRFEPFYRLQRMCKQTDRLMRLNKLDKILLFSIDFAGIDKIQNKTIDMLARNGFMVDVLVKDLLQTFSYNYEDNFRLMLNLLNPTFIIPVMGEYRHQYQVKKIAQNFNYPVNKIFLLENGDIWSYDGKNKPLIKKKFFKNLGDILIDGTPVLDGNDFILKDRELLANDGIIIVVCNLDMRLRKIIGNIELISKGFLSKIKIDSLLMEIKDLFVEISKNFLNNNRQIKWSDFKNNLREELSKFVFKETKKKPVIIPVLISVIR</sequence>
<keyword evidence="1" id="KW-0698">rRNA processing</keyword>
<dbReference type="PANTHER" id="PTHR43694:SF4">
    <property type="entry name" value="RIBONUCLEASE J 2"/>
    <property type="match status" value="1"/>
</dbReference>
<dbReference type="Pfam" id="PF22505">
    <property type="entry name" value="RNase_J_b_CASP"/>
    <property type="match status" value="1"/>
</dbReference>
<dbReference type="Gene3D" id="3.60.15.10">
    <property type="entry name" value="Ribonuclease Z/Hydroxyacylglutathione hydrolase-like"/>
    <property type="match status" value="1"/>
</dbReference>
<dbReference type="SUPFAM" id="SSF56281">
    <property type="entry name" value="Metallo-hydrolase/oxidoreductase"/>
    <property type="match status" value="1"/>
</dbReference>
<proteinExistence type="predicted"/>
<dbReference type="PANTHER" id="PTHR43694">
    <property type="entry name" value="RIBONUCLEASE J"/>
    <property type="match status" value="1"/>
</dbReference>
<gene>
    <name evidence="4" type="ORF">OC680_00200</name>
</gene>
<dbReference type="InterPro" id="IPR036866">
    <property type="entry name" value="RibonucZ/Hydroxyglut_hydro"/>
</dbReference>
<dbReference type="CDD" id="cd07714">
    <property type="entry name" value="RNaseJ_MBL-fold"/>
    <property type="match status" value="1"/>
</dbReference>
<dbReference type="InterPro" id="IPR042173">
    <property type="entry name" value="RNase_J_2"/>
</dbReference>
<evidence type="ECO:0000313" key="4">
    <source>
        <dbReference type="EMBL" id="MDO8167906.1"/>
    </source>
</evidence>
<protein>
    <submittedName>
        <fullName evidence="4">Ribonuclease J</fullName>
    </submittedName>
</protein>
<dbReference type="InterPro" id="IPR041636">
    <property type="entry name" value="RNase_J_C"/>
</dbReference>
<dbReference type="InterPro" id="IPR055132">
    <property type="entry name" value="RNase_J_b_CASP"/>
</dbReference>
<dbReference type="Gene3D" id="3.40.50.10710">
    <property type="entry name" value="Metallo-hydrolase/oxidoreductase"/>
    <property type="match status" value="1"/>
</dbReference>
<feature type="domain" description="Ribonuclease J C-terminal" evidence="2">
    <location>
        <begin position="455"/>
        <end position="557"/>
    </location>
</feature>
<dbReference type="Gene3D" id="3.10.20.580">
    <property type="match status" value="1"/>
</dbReference>
<evidence type="ECO:0000259" key="3">
    <source>
        <dbReference type="Pfam" id="PF22505"/>
    </source>
</evidence>
<dbReference type="Proteomes" id="UP001172036">
    <property type="component" value="Unassembled WGS sequence"/>
</dbReference>
<dbReference type="EMBL" id="JAOSID010000001">
    <property type="protein sequence ID" value="MDO8167906.1"/>
    <property type="molecule type" value="Genomic_DNA"/>
</dbReference>
<accession>A0ABT9DF98</accession>
<evidence type="ECO:0000256" key="1">
    <source>
        <dbReference type="ARBA" id="ARBA00022552"/>
    </source>
</evidence>
<dbReference type="RefSeq" id="WP_304515108.1">
    <property type="nucleotide sequence ID" value="NZ_JAOSID010000001.1"/>
</dbReference>
<comment type="caution">
    <text evidence="4">The sequence shown here is derived from an EMBL/GenBank/DDBJ whole genome shotgun (WGS) entry which is preliminary data.</text>
</comment>
<name>A0ABT9DF98_9MOLU</name>
<keyword evidence="5" id="KW-1185">Reference proteome</keyword>
<organism evidence="4 5">
    <name type="scientific">Candidatus Phytoplasma melaleucae</name>
    <dbReference type="NCBI Taxonomy" id="2982630"/>
    <lineage>
        <taxon>Bacteria</taxon>
        <taxon>Bacillati</taxon>
        <taxon>Mycoplasmatota</taxon>
        <taxon>Mollicutes</taxon>
        <taxon>Acholeplasmatales</taxon>
        <taxon>Acholeplasmataceae</taxon>
        <taxon>Candidatus Phytoplasma</taxon>
    </lineage>
</organism>
<dbReference type="Pfam" id="PF17770">
    <property type="entry name" value="RNase_J_C"/>
    <property type="match status" value="1"/>
</dbReference>
<evidence type="ECO:0000259" key="2">
    <source>
        <dbReference type="Pfam" id="PF17770"/>
    </source>
</evidence>
<evidence type="ECO:0000313" key="5">
    <source>
        <dbReference type="Proteomes" id="UP001172036"/>
    </source>
</evidence>
<reference evidence="4 5" key="1">
    <citation type="journal article" date="2023" name="Int. J. Syst. Evol. Microbiol.">
        <title>The observation of taxonomic boundaries for the 16SrII and 16SrXXV phytoplasmas using genome-based delimitation.</title>
        <authorList>
            <person name="Rodrigues Jardim B."/>
            <person name="Tran-Nguyen L.T.T."/>
            <person name="Gambley C."/>
            <person name="Al-Sadi A.M."/>
            <person name="Al-Subhi A.M."/>
            <person name="Foissac X."/>
            <person name="Salar P."/>
            <person name="Cai H."/>
            <person name="Yang J.Y."/>
            <person name="Davis R."/>
            <person name="Jones L."/>
            <person name="Rodoni B."/>
            <person name="Constable F.E."/>
        </authorList>
    </citation>
    <scope>NUCLEOTIDE SEQUENCE [LARGE SCALE GENOMIC DNA]</scope>
    <source>
        <strain evidence="4">BAWM-155c</strain>
    </source>
</reference>
<feature type="domain" description="Ribonuclease J beta-CASP" evidence="3">
    <location>
        <begin position="221"/>
        <end position="346"/>
    </location>
</feature>